<accession>A0A5R8WX87</accession>
<organism evidence="1 2">
    <name type="scientific">Hymenobacter jeollabukensis</name>
    <dbReference type="NCBI Taxonomy" id="2025313"/>
    <lineage>
        <taxon>Bacteria</taxon>
        <taxon>Pseudomonadati</taxon>
        <taxon>Bacteroidota</taxon>
        <taxon>Cytophagia</taxon>
        <taxon>Cytophagales</taxon>
        <taxon>Hymenobacteraceae</taxon>
        <taxon>Hymenobacter</taxon>
    </lineage>
</organism>
<keyword evidence="2" id="KW-1185">Reference proteome</keyword>
<sequence length="153" mass="16926">MIFLDIDGVLCTQPLWKPEVMADDGYSEFNAACVANLNALVEKTGAQIVLTSSRRMTVTLAGFQALMQRRGFRGDIRGKVDEATEPNGTSRASEIEGWLTRHGEPARYVIIDDDSRLAGLPDHYRRHWVRTAYHRGLDAAALAEALRILAAGQ</sequence>
<dbReference type="AlphaFoldDB" id="A0A5R8WX87"/>
<evidence type="ECO:0000313" key="2">
    <source>
        <dbReference type="Proteomes" id="UP000305517"/>
    </source>
</evidence>
<comment type="caution">
    <text evidence="1">The sequence shown here is derived from an EMBL/GenBank/DDBJ whole genome shotgun (WGS) entry which is preliminary data.</text>
</comment>
<protein>
    <recommendedName>
        <fullName evidence="3">Polynucleotide kinase</fullName>
    </recommendedName>
</protein>
<evidence type="ECO:0008006" key="3">
    <source>
        <dbReference type="Google" id="ProtNLM"/>
    </source>
</evidence>
<name>A0A5R8WX87_9BACT</name>
<dbReference type="Pfam" id="PF18143">
    <property type="entry name" value="HAD_SAK_2"/>
    <property type="match status" value="1"/>
</dbReference>
<evidence type="ECO:0000313" key="1">
    <source>
        <dbReference type="EMBL" id="TLM96765.1"/>
    </source>
</evidence>
<dbReference type="Proteomes" id="UP000305517">
    <property type="component" value="Unassembled WGS sequence"/>
</dbReference>
<dbReference type="RefSeq" id="WP_138075015.1">
    <property type="nucleotide sequence ID" value="NZ_VAJM01000001.1"/>
</dbReference>
<reference evidence="1 2" key="1">
    <citation type="submission" date="2019-05" db="EMBL/GenBank/DDBJ databases">
        <title>Hymenobacter edaphi sp. nov., isolated from abandoned arsenic-contaminated farmland soil.</title>
        <authorList>
            <person name="Nie L."/>
        </authorList>
    </citation>
    <scope>NUCLEOTIDE SEQUENCE [LARGE SCALE GENOMIC DNA]</scope>
    <source>
        <strain evidence="1 2">1-3-3-8</strain>
    </source>
</reference>
<proteinExistence type="predicted"/>
<dbReference type="EMBL" id="VAJM01000001">
    <property type="protein sequence ID" value="TLM96765.1"/>
    <property type="molecule type" value="Genomic_DNA"/>
</dbReference>
<gene>
    <name evidence="1" type="ORF">FDY95_01855</name>
</gene>
<dbReference type="OrthoDB" id="1456570at2"/>